<dbReference type="InterPro" id="IPR055259">
    <property type="entry name" value="YkvP/CgeB_Glyco_trans-like"/>
</dbReference>
<organism evidence="2">
    <name type="scientific">uncultured Caudovirales phage</name>
    <dbReference type="NCBI Taxonomy" id="2100421"/>
    <lineage>
        <taxon>Viruses</taxon>
        <taxon>Duplodnaviria</taxon>
        <taxon>Heunggongvirae</taxon>
        <taxon>Uroviricota</taxon>
        <taxon>Caudoviricetes</taxon>
        <taxon>Peduoviridae</taxon>
        <taxon>Maltschvirus</taxon>
        <taxon>Maltschvirus maltsch</taxon>
    </lineage>
</organism>
<dbReference type="GO" id="GO:0016740">
    <property type="term" value="F:transferase activity"/>
    <property type="evidence" value="ECO:0007669"/>
    <property type="project" value="UniProtKB-KW"/>
</dbReference>
<name>A0A6J7WJ00_9CAUD</name>
<protein>
    <submittedName>
        <fullName evidence="2">RfaG Glycosyltransferase</fullName>
    </submittedName>
</protein>
<evidence type="ECO:0000313" key="2">
    <source>
        <dbReference type="EMBL" id="CAB5217717.1"/>
    </source>
</evidence>
<reference evidence="2" key="1">
    <citation type="submission" date="2020-05" db="EMBL/GenBank/DDBJ databases">
        <authorList>
            <person name="Chiriac C."/>
            <person name="Salcher M."/>
            <person name="Ghai R."/>
            <person name="Kavagutti S V."/>
        </authorList>
    </citation>
    <scope>NUCLEOTIDE SEQUENCE</scope>
</reference>
<keyword evidence="2" id="KW-0808">Transferase</keyword>
<dbReference type="Pfam" id="PF13524">
    <property type="entry name" value="Glyco_trans_1_2"/>
    <property type="match status" value="1"/>
</dbReference>
<dbReference type="EMBL" id="LR798248">
    <property type="protein sequence ID" value="CAB5217717.1"/>
    <property type="molecule type" value="Genomic_DNA"/>
</dbReference>
<dbReference type="SUPFAM" id="SSF53756">
    <property type="entry name" value="UDP-Glycosyltransferase/glycogen phosphorylase"/>
    <property type="match status" value="1"/>
</dbReference>
<feature type="domain" description="Spore protein YkvP/CgeB glycosyl transferase-like" evidence="1">
    <location>
        <begin position="240"/>
        <end position="337"/>
    </location>
</feature>
<dbReference type="Gene3D" id="3.40.50.2000">
    <property type="entry name" value="Glycogen Phosphorylase B"/>
    <property type="match status" value="1"/>
</dbReference>
<evidence type="ECO:0000259" key="1">
    <source>
        <dbReference type="Pfam" id="PF13524"/>
    </source>
</evidence>
<sequence length="352" mass="41387">MRIIGIVNQTSGSCYHRVYTPLMNMGHEVLITNTLFDEAFNKPVDVVVINRYCSFISVDANENEDDFLIKEWEKNDKKIDEYRKKYGFKLVIDIDDFWQLDNSHIFYNNWTDNKIANFILNNIIKADIVTTTHSRLAELIEPYNKNVYILPNAIPNGFEQFNINKIESEQIRLMWQGSITHKNDVNILRNPMKRVLTDSILMNKVQTVFAGFIEDLMDCNYMLDAFTCGLQLSPKVYKAMKPTEYYQIYNDADICLIPLVDSKFNSYKSNLKILEAASAGIPVIVSNVNPYLNFEHVLYVDSQKDWYKNIKLLVDNENERKEYGLKLKEYCNEKYNFNKINQIRKEIYESRK</sequence>
<gene>
    <name evidence="2" type="ORF">UFOVP208_6</name>
</gene>
<proteinExistence type="predicted"/>
<accession>A0A6J7WJ00</accession>